<organism evidence="1">
    <name type="scientific">freshwater metagenome</name>
    <dbReference type="NCBI Taxonomy" id="449393"/>
    <lineage>
        <taxon>unclassified sequences</taxon>
        <taxon>metagenomes</taxon>
        <taxon>ecological metagenomes</taxon>
    </lineage>
</organism>
<protein>
    <submittedName>
        <fullName evidence="1">Unannotated protein</fullName>
    </submittedName>
</protein>
<accession>A0A6J6JBH8</accession>
<dbReference type="AlphaFoldDB" id="A0A6J6JBH8"/>
<dbReference type="EMBL" id="CAEZVJ010000120">
    <property type="protein sequence ID" value="CAB4634220.1"/>
    <property type="molecule type" value="Genomic_DNA"/>
</dbReference>
<sequence>MNIHEVEDLLGGLDGIQCPRGKRSANLFCDVASTDLVSEAFNRLGSWSDPNDSSVRHGAGKVRVLGEKTVTGVNCVRPGTFCGREDLRNDEIGVGTRCAIKADCLVRHFDVLRINILIRVNRNGRDSRVLGRANHANGNFTAIGDEDLGNSC</sequence>
<name>A0A6J6JBH8_9ZZZZ</name>
<evidence type="ECO:0000313" key="1">
    <source>
        <dbReference type="EMBL" id="CAB4634220.1"/>
    </source>
</evidence>
<reference evidence="1" key="1">
    <citation type="submission" date="2020-05" db="EMBL/GenBank/DDBJ databases">
        <authorList>
            <person name="Chiriac C."/>
            <person name="Salcher M."/>
            <person name="Ghai R."/>
            <person name="Kavagutti S V."/>
        </authorList>
    </citation>
    <scope>NUCLEOTIDE SEQUENCE</scope>
</reference>
<gene>
    <name evidence="1" type="ORF">UFOPK1961_00960</name>
</gene>
<proteinExistence type="predicted"/>